<dbReference type="RefSeq" id="WP_369018240.1">
    <property type="nucleotide sequence ID" value="NZ_CP121689.1"/>
</dbReference>
<dbReference type="SUPFAM" id="SSF63411">
    <property type="entry name" value="LuxS/MPP-like metallohydrolase"/>
    <property type="match status" value="2"/>
</dbReference>
<dbReference type="InterPro" id="IPR011765">
    <property type="entry name" value="Pept_M16_N"/>
</dbReference>
<dbReference type="InterPro" id="IPR011249">
    <property type="entry name" value="Metalloenz_LuxS/M16"/>
</dbReference>
<dbReference type="Gene3D" id="3.30.830.10">
    <property type="entry name" value="Metalloenzyme, LuxS/M16 peptidase-like"/>
    <property type="match status" value="2"/>
</dbReference>
<dbReference type="InterPro" id="IPR050361">
    <property type="entry name" value="MPP/UQCRC_Complex"/>
</dbReference>
<proteinExistence type="predicted"/>
<dbReference type="Pfam" id="PF05193">
    <property type="entry name" value="Peptidase_M16_C"/>
    <property type="match status" value="1"/>
</dbReference>
<organism evidence="3 4">
    <name type="scientific">Thermatribacter velox</name>
    <dbReference type="NCBI Taxonomy" id="3039681"/>
    <lineage>
        <taxon>Bacteria</taxon>
        <taxon>Pseudomonadati</taxon>
        <taxon>Atribacterota</taxon>
        <taxon>Atribacteria</taxon>
        <taxon>Atribacterales</taxon>
        <taxon>Thermatribacteraceae</taxon>
        <taxon>Thermatribacter</taxon>
    </lineage>
</organism>
<gene>
    <name evidence="3" type="ORF">QBE54_11005</name>
</gene>
<dbReference type="Proteomes" id="UP001461341">
    <property type="component" value="Chromosome"/>
</dbReference>
<evidence type="ECO:0000313" key="3">
    <source>
        <dbReference type="EMBL" id="WZL76084.1"/>
    </source>
</evidence>
<evidence type="ECO:0000259" key="1">
    <source>
        <dbReference type="Pfam" id="PF00675"/>
    </source>
</evidence>
<keyword evidence="4" id="KW-1185">Reference proteome</keyword>
<dbReference type="InterPro" id="IPR007863">
    <property type="entry name" value="Peptidase_M16_C"/>
</dbReference>
<protein>
    <submittedName>
        <fullName evidence="3">Pitrilysin family protein</fullName>
    </submittedName>
</protein>
<feature type="domain" description="Peptidase M16 N-terminal" evidence="1">
    <location>
        <begin position="31"/>
        <end position="159"/>
    </location>
</feature>
<evidence type="ECO:0000313" key="4">
    <source>
        <dbReference type="Proteomes" id="UP001461341"/>
    </source>
</evidence>
<dbReference type="PANTHER" id="PTHR11851">
    <property type="entry name" value="METALLOPROTEASE"/>
    <property type="match status" value="1"/>
</dbReference>
<dbReference type="EMBL" id="CP121689">
    <property type="protein sequence ID" value="WZL76084.1"/>
    <property type="molecule type" value="Genomic_DNA"/>
</dbReference>
<feature type="domain" description="Peptidase M16 C-terminal" evidence="2">
    <location>
        <begin position="171"/>
        <end position="346"/>
    </location>
</feature>
<accession>A0ABZ2YE26</accession>
<dbReference type="Pfam" id="PF00675">
    <property type="entry name" value="Peptidase_M16"/>
    <property type="match status" value="1"/>
</dbReference>
<reference evidence="3 4" key="1">
    <citation type="submission" date="2023-03" db="EMBL/GenBank/DDBJ databases">
        <title>Novel Species.</title>
        <authorList>
            <person name="Ma S."/>
        </authorList>
    </citation>
    <scope>NUCLEOTIDE SEQUENCE [LARGE SCALE GENOMIC DNA]</scope>
    <source>
        <strain evidence="3 4">B11</strain>
    </source>
</reference>
<name>A0ABZ2YE26_9BACT</name>
<evidence type="ECO:0000259" key="2">
    <source>
        <dbReference type="Pfam" id="PF05193"/>
    </source>
</evidence>
<sequence length="417" mass="47113">MKEIVKRVQEKQLKNGLKLILLPVARSFTFTVNVSLSLGNLYEEPAKLGISSLLQESILKGTQHRNASEFAKTLESFGASARSSANYFTGKLIFEGPAQNWQAILELFFEAITKPAFLEEEVEKEKNYALSVLASLDDDPLKAAFMRFKKAFFGEHPYAFSSLGKIDTLQNLSRDEILNWYQRVYVPNNMVVAIAGNFEPQKLLEAFELQTENLPPLPAPEIQGGNLENFRPGSQKIIERKKIKDSWLVLGYPAPSITDFKGKVAFDIVNNLLGGSMYSRLFLKVRETEGWSYEVGSIFLPLVGPSFICAYCGFPAVYFDKAVATLRKEFQEVTNLKREEFEETKNYTRGTLLQSLETPSGLAALFSFYEKIGLGWDFVFRYEELLRKIKLNEVKDIYASYIGSKEAIGAVIPESQQ</sequence>
<dbReference type="PANTHER" id="PTHR11851:SF224">
    <property type="entry name" value="PROCESSING PROTEASE"/>
    <property type="match status" value="1"/>
</dbReference>